<gene>
    <name evidence="2" type="ORF">B456_008G105600</name>
</gene>
<reference evidence="2 3" key="1">
    <citation type="journal article" date="2012" name="Nature">
        <title>Repeated polyploidization of Gossypium genomes and the evolution of spinnable cotton fibres.</title>
        <authorList>
            <person name="Paterson A.H."/>
            <person name="Wendel J.F."/>
            <person name="Gundlach H."/>
            <person name="Guo H."/>
            <person name="Jenkins J."/>
            <person name="Jin D."/>
            <person name="Llewellyn D."/>
            <person name="Showmaker K.C."/>
            <person name="Shu S."/>
            <person name="Udall J."/>
            <person name="Yoo M.J."/>
            <person name="Byers R."/>
            <person name="Chen W."/>
            <person name="Doron-Faigenboim A."/>
            <person name="Duke M.V."/>
            <person name="Gong L."/>
            <person name="Grimwood J."/>
            <person name="Grover C."/>
            <person name="Grupp K."/>
            <person name="Hu G."/>
            <person name="Lee T.H."/>
            <person name="Li J."/>
            <person name="Lin L."/>
            <person name="Liu T."/>
            <person name="Marler B.S."/>
            <person name="Page J.T."/>
            <person name="Roberts A.W."/>
            <person name="Romanel E."/>
            <person name="Sanders W.S."/>
            <person name="Szadkowski E."/>
            <person name="Tan X."/>
            <person name="Tang H."/>
            <person name="Xu C."/>
            <person name="Wang J."/>
            <person name="Wang Z."/>
            <person name="Zhang D."/>
            <person name="Zhang L."/>
            <person name="Ashrafi H."/>
            <person name="Bedon F."/>
            <person name="Bowers J.E."/>
            <person name="Brubaker C.L."/>
            <person name="Chee P.W."/>
            <person name="Das S."/>
            <person name="Gingle A.R."/>
            <person name="Haigler C.H."/>
            <person name="Harker D."/>
            <person name="Hoffmann L.V."/>
            <person name="Hovav R."/>
            <person name="Jones D.C."/>
            <person name="Lemke C."/>
            <person name="Mansoor S."/>
            <person name="ur Rahman M."/>
            <person name="Rainville L.N."/>
            <person name="Rambani A."/>
            <person name="Reddy U.K."/>
            <person name="Rong J.K."/>
            <person name="Saranga Y."/>
            <person name="Scheffler B.E."/>
            <person name="Scheffler J.A."/>
            <person name="Stelly D.M."/>
            <person name="Triplett B.A."/>
            <person name="Van Deynze A."/>
            <person name="Vaslin M.F."/>
            <person name="Waghmare V.N."/>
            <person name="Walford S.A."/>
            <person name="Wright R.J."/>
            <person name="Zaki E.A."/>
            <person name="Zhang T."/>
            <person name="Dennis E.S."/>
            <person name="Mayer K.F."/>
            <person name="Peterson D.G."/>
            <person name="Rokhsar D.S."/>
            <person name="Wang X."/>
            <person name="Schmutz J."/>
        </authorList>
    </citation>
    <scope>NUCLEOTIDE SEQUENCE [LARGE SCALE GENOMIC DNA]</scope>
</reference>
<evidence type="ECO:0000256" key="1">
    <source>
        <dbReference type="SAM" id="SignalP"/>
    </source>
</evidence>
<proteinExistence type="predicted"/>
<dbReference type="Gramene" id="KJB48979">
    <property type="protein sequence ID" value="KJB48979"/>
    <property type="gene ID" value="B456_008G105600"/>
</dbReference>
<keyword evidence="3" id="KW-1185">Reference proteome</keyword>
<evidence type="ECO:0000313" key="2">
    <source>
        <dbReference type="EMBL" id="KJB48979.1"/>
    </source>
</evidence>
<evidence type="ECO:0008006" key="4">
    <source>
        <dbReference type="Google" id="ProtNLM"/>
    </source>
</evidence>
<feature type="signal peptide" evidence="1">
    <location>
        <begin position="1"/>
        <end position="33"/>
    </location>
</feature>
<sequence>MGPKNASSPQIFSLLCGLLRLTILPSMIPLVQGKYLHYHHLPYDHRRWDKRVLCRLHHVQIGSAPSLDKKKRKLHLW</sequence>
<dbReference type="EMBL" id="CM001747">
    <property type="protein sequence ID" value="KJB48979.1"/>
    <property type="molecule type" value="Genomic_DNA"/>
</dbReference>
<dbReference type="OMA" id="MGPKNAS"/>
<keyword evidence="1" id="KW-0732">Signal</keyword>
<accession>A0A0D2SXX2</accession>
<organism evidence="2 3">
    <name type="scientific">Gossypium raimondii</name>
    <name type="common">Peruvian cotton</name>
    <name type="synonym">Gossypium klotzschianum subsp. raimondii</name>
    <dbReference type="NCBI Taxonomy" id="29730"/>
    <lineage>
        <taxon>Eukaryota</taxon>
        <taxon>Viridiplantae</taxon>
        <taxon>Streptophyta</taxon>
        <taxon>Embryophyta</taxon>
        <taxon>Tracheophyta</taxon>
        <taxon>Spermatophyta</taxon>
        <taxon>Magnoliopsida</taxon>
        <taxon>eudicotyledons</taxon>
        <taxon>Gunneridae</taxon>
        <taxon>Pentapetalae</taxon>
        <taxon>rosids</taxon>
        <taxon>malvids</taxon>
        <taxon>Malvales</taxon>
        <taxon>Malvaceae</taxon>
        <taxon>Malvoideae</taxon>
        <taxon>Gossypium</taxon>
    </lineage>
</organism>
<dbReference type="AlphaFoldDB" id="A0A0D2SXX2"/>
<dbReference type="Proteomes" id="UP000032304">
    <property type="component" value="Chromosome 8"/>
</dbReference>
<name>A0A0D2SXX2_GOSRA</name>
<feature type="chain" id="PRO_5002251309" description="Secreted protein" evidence="1">
    <location>
        <begin position="34"/>
        <end position="77"/>
    </location>
</feature>
<evidence type="ECO:0000313" key="3">
    <source>
        <dbReference type="Proteomes" id="UP000032304"/>
    </source>
</evidence>
<protein>
    <recommendedName>
        <fullName evidence="4">Secreted protein</fullName>
    </recommendedName>
</protein>